<accession>A0AAD5E2R7</accession>
<dbReference type="SUPFAM" id="SSF55729">
    <property type="entry name" value="Acyl-CoA N-acyltransferases (Nat)"/>
    <property type="match status" value="1"/>
</dbReference>
<organism evidence="1 2">
    <name type="scientific">Chlorella ohadii</name>
    <dbReference type="NCBI Taxonomy" id="2649997"/>
    <lineage>
        <taxon>Eukaryota</taxon>
        <taxon>Viridiplantae</taxon>
        <taxon>Chlorophyta</taxon>
        <taxon>core chlorophytes</taxon>
        <taxon>Trebouxiophyceae</taxon>
        <taxon>Chlorellales</taxon>
        <taxon>Chlorellaceae</taxon>
        <taxon>Chlorella clade</taxon>
        <taxon>Chlorella</taxon>
    </lineage>
</organism>
<dbReference type="AlphaFoldDB" id="A0AAD5E2R7"/>
<comment type="caution">
    <text evidence="1">The sequence shown here is derived from an EMBL/GenBank/DDBJ whole genome shotgun (WGS) entry which is preliminary data.</text>
</comment>
<dbReference type="CDD" id="cd04301">
    <property type="entry name" value="NAT_SF"/>
    <property type="match status" value="1"/>
</dbReference>
<proteinExistence type="predicted"/>
<dbReference type="InterPro" id="IPR016181">
    <property type="entry name" value="Acyl_CoA_acyltransferase"/>
</dbReference>
<dbReference type="EMBL" id="JADXDR010000013">
    <property type="protein sequence ID" value="KAI7845774.1"/>
    <property type="molecule type" value="Genomic_DNA"/>
</dbReference>
<keyword evidence="2" id="KW-1185">Reference proteome</keyword>
<evidence type="ECO:0000313" key="1">
    <source>
        <dbReference type="EMBL" id="KAI7845774.1"/>
    </source>
</evidence>
<name>A0AAD5E2R7_9CHLO</name>
<dbReference type="Proteomes" id="UP001205105">
    <property type="component" value="Unassembled WGS sequence"/>
</dbReference>
<sequence>MGAYCIKPRQLRTHHATAKPVQDLALQECQLHKATAYSLPAAVHHALPAFVRKFVLRHPSAAQLLHEFDSTYLMVLQCPLPAKHGAAGEASAPAAAADAASTSRLLSALTPRQRAAAHLCRVADADVYFDVYLLAFAQGRGSIEYEDPWGWVTLLHVPPALRGQGLGRAMLDCLTKEFDCEPRVPASALESFEHWG</sequence>
<evidence type="ECO:0000313" key="2">
    <source>
        <dbReference type="Proteomes" id="UP001205105"/>
    </source>
</evidence>
<protein>
    <submittedName>
        <fullName evidence="1">Uncharacterized protein</fullName>
    </submittedName>
</protein>
<gene>
    <name evidence="1" type="ORF">COHA_000688</name>
</gene>
<dbReference type="Gene3D" id="3.40.630.30">
    <property type="match status" value="1"/>
</dbReference>
<reference evidence="1" key="1">
    <citation type="submission" date="2020-11" db="EMBL/GenBank/DDBJ databases">
        <title>Chlorella ohadii genome sequencing and assembly.</title>
        <authorList>
            <person name="Murik O."/>
            <person name="Treves H."/>
            <person name="Kedem I."/>
            <person name="Shotland Y."/>
            <person name="Kaplan A."/>
        </authorList>
    </citation>
    <scope>NUCLEOTIDE SEQUENCE</scope>
    <source>
        <strain evidence="1">1</strain>
    </source>
</reference>